<feature type="compositionally biased region" description="Basic residues" evidence="1">
    <location>
        <begin position="1"/>
        <end position="15"/>
    </location>
</feature>
<dbReference type="KEGG" id="aot:AcetOri_orf00037p"/>
<feature type="region of interest" description="Disordered" evidence="1">
    <location>
        <begin position="1"/>
        <end position="40"/>
    </location>
</feature>
<accession>A0A2Z5ZMI4</accession>
<dbReference type="AlphaFoldDB" id="A0A2Z5ZMI4"/>
<dbReference type="Proteomes" id="UP000270034">
    <property type="component" value="Plasmid pAOF1"/>
</dbReference>
<gene>
    <name evidence="2" type="ORF">AcetOrient_orf00037p</name>
</gene>
<evidence type="ECO:0000313" key="3">
    <source>
        <dbReference type="Proteomes" id="UP000270034"/>
    </source>
</evidence>
<proteinExistence type="predicted"/>
<keyword evidence="2" id="KW-0614">Plasmid</keyword>
<evidence type="ECO:0000313" key="2">
    <source>
        <dbReference type="EMBL" id="BBC81716.1"/>
    </source>
</evidence>
<protein>
    <submittedName>
        <fullName evidence="2">Uncharacterized protein</fullName>
    </submittedName>
</protein>
<evidence type="ECO:0000256" key="1">
    <source>
        <dbReference type="SAM" id="MobiDB-lite"/>
    </source>
</evidence>
<geneLocation type="plasmid" evidence="3">
    <name>paof1 fan1 dna</name>
</geneLocation>
<reference evidence="2 3" key="1">
    <citation type="submission" date="2018-02" db="EMBL/GenBank/DDBJ databases">
        <title>Acetobacter orientalis genome.</title>
        <authorList>
            <person name="Nakashima N."/>
            <person name="Tamura T."/>
        </authorList>
    </citation>
    <scope>NUCLEOTIDE SEQUENCE [LARGE SCALE GENOMIC DNA]</scope>
    <source>
        <strain evidence="2 3">FAN1</strain>
        <plasmid evidence="3">paof1 fan1 dna</plasmid>
    </source>
</reference>
<dbReference type="EMBL" id="AP018516">
    <property type="protein sequence ID" value="BBC81716.1"/>
    <property type="molecule type" value="Genomic_DNA"/>
</dbReference>
<sequence>MHSRAIKARLTRTRQRAHDHEKTSSRFAGFTSAAPNAKTS</sequence>
<name>A0A2Z5ZMI4_9PROT</name>
<organism evidence="2 3">
    <name type="scientific">Acetobacter orientalis</name>
    <dbReference type="NCBI Taxonomy" id="146474"/>
    <lineage>
        <taxon>Bacteria</taxon>
        <taxon>Pseudomonadati</taxon>
        <taxon>Pseudomonadota</taxon>
        <taxon>Alphaproteobacteria</taxon>
        <taxon>Acetobacterales</taxon>
        <taxon>Acetobacteraceae</taxon>
        <taxon>Acetobacter</taxon>
    </lineage>
</organism>